<gene>
    <name evidence="1" type="ORF">ANN_24330</name>
</gene>
<proteinExistence type="predicted"/>
<evidence type="ECO:0000313" key="1">
    <source>
        <dbReference type="EMBL" id="KAJ4428311.1"/>
    </source>
</evidence>
<name>A0ABQ8S353_PERAM</name>
<dbReference type="EMBL" id="JAJSOF020000037">
    <property type="protein sequence ID" value="KAJ4428311.1"/>
    <property type="molecule type" value="Genomic_DNA"/>
</dbReference>
<reference evidence="1 2" key="1">
    <citation type="journal article" date="2022" name="Allergy">
        <title>Genome assembly and annotation of Periplaneta americana reveal a comprehensive cockroach allergen profile.</title>
        <authorList>
            <person name="Wang L."/>
            <person name="Xiong Q."/>
            <person name="Saelim N."/>
            <person name="Wang L."/>
            <person name="Nong W."/>
            <person name="Wan A.T."/>
            <person name="Shi M."/>
            <person name="Liu X."/>
            <person name="Cao Q."/>
            <person name="Hui J.H.L."/>
            <person name="Sookrung N."/>
            <person name="Leung T.F."/>
            <person name="Tungtrongchitr A."/>
            <person name="Tsui S.K.W."/>
        </authorList>
    </citation>
    <scope>NUCLEOTIDE SEQUENCE [LARGE SCALE GENOMIC DNA]</scope>
    <source>
        <strain evidence="1">PWHHKU_190912</strain>
    </source>
</reference>
<sequence>MAGLCEGGNEPADSLKAICNRLLKESKLPNMSADSSFYCPYSKLLRSLGCRNQVETRSTIKGRQFGGTFERLLHRFKTSYINTSDHPPIPHPYDHSCHIQGMVAPHGQLKHERTAGEVKEGKSTGRVRPNMNLFPQRKPVLRRLGELEPNIAPVMHDANLNHSHEIKRQM</sequence>
<keyword evidence="2" id="KW-1185">Reference proteome</keyword>
<accession>A0ABQ8S353</accession>
<organism evidence="1 2">
    <name type="scientific">Periplaneta americana</name>
    <name type="common">American cockroach</name>
    <name type="synonym">Blatta americana</name>
    <dbReference type="NCBI Taxonomy" id="6978"/>
    <lineage>
        <taxon>Eukaryota</taxon>
        <taxon>Metazoa</taxon>
        <taxon>Ecdysozoa</taxon>
        <taxon>Arthropoda</taxon>
        <taxon>Hexapoda</taxon>
        <taxon>Insecta</taxon>
        <taxon>Pterygota</taxon>
        <taxon>Neoptera</taxon>
        <taxon>Polyneoptera</taxon>
        <taxon>Dictyoptera</taxon>
        <taxon>Blattodea</taxon>
        <taxon>Blattoidea</taxon>
        <taxon>Blattidae</taxon>
        <taxon>Blattinae</taxon>
        <taxon>Periplaneta</taxon>
    </lineage>
</organism>
<protein>
    <submittedName>
        <fullName evidence="1">Uncharacterized protein</fullName>
    </submittedName>
</protein>
<comment type="caution">
    <text evidence="1">The sequence shown here is derived from an EMBL/GenBank/DDBJ whole genome shotgun (WGS) entry which is preliminary data.</text>
</comment>
<dbReference type="Proteomes" id="UP001148838">
    <property type="component" value="Unassembled WGS sequence"/>
</dbReference>
<evidence type="ECO:0000313" key="2">
    <source>
        <dbReference type="Proteomes" id="UP001148838"/>
    </source>
</evidence>